<name>A0AAD7AH65_9AGAR</name>
<comment type="caution">
    <text evidence="1">The sequence shown here is derived from an EMBL/GenBank/DDBJ whole genome shotgun (WGS) entry which is preliminary data.</text>
</comment>
<keyword evidence="2" id="KW-1185">Reference proteome</keyword>
<dbReference type="AlphaFoldDB" id="A0AAD7AH65"/>
<accession>A0AAD7AH65</accession>
<organism evidence="1 2">
    <name type="scientific">Mycena albidolilacea</name>
    <dbReference type="NCBI Taxonomy" id="1033008"/>
    <lineage>
        <taxon>Eukaryota</taxon>
        <taxon>Fungi</taxon>
        <taxon>Dikarya</taxon>
        <taxon>Basidiomycota</taxon>
        <taxon>Agaricomycotina</taxon>
        <taxon>Agaricomycetes</taxon>
        <taxon>Agaricomycetidae</taxon>
        <taxon>Agaricales</taxon>
        <taxon>Marasmiineae</taxon>
        <taxon>Mycenaceae</taxon>
        <taxon>Mycena</taxon>
    </lineage>
</organism>
<evidence type="ECO:0000313" key="1">
    <source>
        <dbReference type="EMBL" id="KAJ7358533.1"/>
    </source>
</evidence>
<sequence>MSIGYPSFPLTPNFFRLGAVIVENEVVLSAKPNAQQEVLSQFLLAYPTTYGIDLYSKILSSLYGLKWENNIVFHFHVVSLRGWVLDFACQPSDQAVTDTVTQILYHPCHFVTSANFAKPSLFSDHYVPSINHYVRSINYHIPRTVPSTYCYTMSVMLMYSNNMWVGNQVLEAQMWMQQGADGNAVDYAQNYWDEFKEDPEYIKAVLLADSDK</sequence>
<proteinExistence type="predicted"/>
<dbReference type="Proteomes" id="UP001218218">
    <property type="component" value="Unassembled WGS sequence"/>
</dbReference>
<gene>
    <name evidence="1" type="ORF">DFH08DRAFT_802352</name>
</gene>
<dbReference type="EMBL" id="JARIHO010000007">
    <property type="protein sequence ID" value="KAJ7358533.1"/>
    <property type="molecule type" value="Genomic_DNA"/>
</dbReference>
<protein>
    <submittedName>
        <fullName evidence="1">Uncharacterized protein</fullName>
    </submittedName>
</protein>
<reference evidence="1" key="1">
    <citation type="submission" date="2023-03" db="EMBL/GenBank/DDBJ databases">
        <title>Massive genome expansion in bonnet fungi (Mycena s.s.) driven by repeated elements and novel gene families across ecological guilds.</title>
        <authorList>
            <consortium name="Lawrence Berkeley National Laboratory"/>
            <person name="Harder C.B."/>
            <person name="Miyauchi S."/>
            <person name="Viragh M."/>
            <person name="Kuo A."/>
            <person name="Thoen E."/>
            <person name="Andreopoulos B."/>
            <person name="Lu D."/>
            <person name="Skrede I."/>
            <person name="Drula E."/>
            <person name="Henrissat B."/>
            <person name="Morin E."/>
            <person name="Kohler A."/>
            <person name="Barry K."/>
            <person name="LaButti K."/>
            <person name="Morin E."/>
            <person name="Salamov A."/>
            <person name="Lipzen A."/>
            <person name="Mereny Z."/>
            <person name="Hegedus B."/>
            <person name="Baldrian P."/>
            <person name="Stursova M."/>
            <person name="Weitz H."/>
            <person name="Taylor A."/>
            <person name="Grigoriev I.V."/>
            <person name="Nagy L.G."/>
            <person name="Martin F."/>
            <person name="Kauserud H."/>
        </authorList>
    </citation>
    <scope>NUCLEOTIDE SEQUENCE</scope>
    <source>
        <strain evidence="1">CBHHK002</strain>
    </source>
</reference>
<evidence type="ECO:0000313" key="2">
    <source>
        <dbReference type="Proteomes" id="UP001218218"/>
    </source>
</evidence>